<dbReference type="InterPro" id="IPR036265">
    <property type="entry name" value="HIT-like_sf"/>
</dbReference>
<evidence type="ECO:0000256" key="1">
    <source>
        <dbReference type="PROSITE-ProRule" id="PRU00464"/>
    </source>
</evidence>
<accession>A0ABS1BE64</accession>
<reference evidence="3 4" key="1">
    <citation type="submission" date="2020-12" db="EMBL/GenBank/DDBJ databases">
        <title>Brachybacterium sp. MASK1Z-5, whole genome shotgun sequence.</title>
        <authorList>
            <person name="Tuo L."/>
        </authorList>
    </citation>
    <scope>NUCLEOTIDE SEQUENCE [LARGE SCALE GENOMIC DNA]</scope>
    <source>
        <strain evidence="3 4">MASK1Z-5</strain>
    </source>
</reference>
<name>A0ABS1BE64_9MICO</name>
<evidence type="ECO:0000259" key="2">
    <source>
        <dbReference type="PROSITE" id="PS51084"/>
    </source>
</evidence>
<comment type="caution">
    <text evidence="3">The sequence shown here is derived from an EMBL/GenBank/DDBJ whole genome shotgun (WGS) entry which is preliminary data.</text>
</comment>
<evidence type="ECO:0000313" key="3">
    <source>
        <dbReference type="EMBL" id="MBK0332857.1"/>
    </source>
</evidence>
<dbReference type="SUPFAM" id="SSF54197">
    <property type="entry name" value="HIT-like"/>
    <property type="match status" value="1"/>
</dbReference>
<dbReference type="Proteomes" id="UP000612352">
    <property type="component" value="Unassembled WGS sequence"/>
</dbReference>
<feature type="short sequence motif" description="Histidine triad motif" evidence="1">
    <location>
        <begin position="102"/>
        <end position="106"/>
    </location>
</feature>
<sequence length="156" mass="16320">MDPAGCVFCSLLADPDAVWVSREDGADAAALLPLPDSSLAPGHTLVIPTEHCVGVHDASPRALHAVSDLVQRIARAMSSGLGADGVNVLNASGPASGQSVPHLHMHVVPRWEGDGLDTWPPGLSRQEVAGDIRMRLSEAVTPLTGEEGERASARRR</sequence>
<gene>
    <name evidence="3" type="ORF">I8D64_15750</name>
</gene>
<dbReference type="PANTHER" id="PTHR46648:SF1">
    <property type="entry name" value="ADENOSINE 5'-MONOPHOSPHORAMIDASE HNT1"/>
    <property type="match status" value="1"/>
</dbReference>
<dbReference type="PROSITE" id="PS51084">
    <property type="entry name" value="HIT_2"/>
    <property type="match status" value="1"/>
</dbReference>
<keyword evidence="4" id="KW-1185">Reference proteome</keyword>
<dbReference type="InterPro" id="IPR001310">
    <property type="entry name" value="Histidine_triad_HIT"/>
</dbReference>
<dbReference type="EMBL" id="JAEDAJ010000014">
    <property type="protein sequence ID" value="MBK0332857.1"/>
    <property type="molecule type" value="Genomic_DNA"/>
</dbReference>
<dbReference type="InterPro" id="IPR019808">
    <property type="entry name" value="Histidine_triad_CS"/>
</dbReference>
<organism evidence="3 4">
    <name type="scientific">Brachybacterium halotolerans</name>
    <dbReference type="NCBI Taxonomy" id="2795215"/>
    <lineage>
        <taxon>Bacteria</taxon>
        <taxon>Bacillati</taxon>
        <taxon>Actinomycetota</taxon>
        <taxon>Actinomycetes</taxon>
        <taxon>Micrococcales</taxon>
        <taxon>Dermabacteraceae</taxon>
        <taxon>Brachybacterium</taxon>
    </lineage>
</organism>
<dbReference type="Pfam" id="PF01230">
    <property type="entry name" value="HIT"/>
    <property type="match status" value="1"/>
</dbReference>
<evidence type="ECO:0000313" key="4">
    <source>
        <dbReference type="Proteomes" id="UP000612352"/>
    </source>
</evidence>
<dbReference type="PANTHER" id="PTHR46648">
    <property type="entry name" value="HIT FAMILY PROTEIN 1"/>
    <property type="match status" value="1"/>
</dbReference>
<dbReference type="Gene3D" id="3.30.428.10">
    <property type="entry name" value="HIT-like"/>
    <property type="match status" value="1"/>
</dbReference>
<protein>
    <submittedName>
        <fullName evidence="3">HIT domain-containing protein</fullName>
    </submittedName>
</protein>
<proteinExistence type="predicted"/>
<dbReference type="RefSeq" id="WP_200503749.1">
    <property type="nucleotide sequence ID" value="NZ_JAEDAJ010000014.1"/>
</dbReference>
<dbReference type="PROSITE" id="PS00892">
    <property type="entry name" value="HIT_1"/>
    <property type="match status" value="1"/>
</dbReference>
<feature type="domain" description="HIT" evidence="2">
    <location>
        <begin position="7"/>
        <end position="117"/>
    </location>
</feature>
<dbReference type="InterPro" id="IPR011146">
    <property type="entry name" value="HIT-like"/>
</dbReference>